<proteinExistence type="predicted"/>
<evidence type="ECO:0000259" key="2">
    <source>
        <dbReference type="PROSITE" id="PS50081"/>
    </source>
</evidence>
<evidence type="ECO:0000313" key="3">
    <source>
        <dbReference type="EMBL" id="CAC5402801.1"/>
    </source>
</evidence>
<dbReference type="OrthoDB" id="1903104at2759"/>
<sequence>MALISTGFSLKKGRTNDSMAQLKSSKSYSLNLEKTLNKKLDSAKRTNVSYKFTGGGFTAEFDAITFEMFRYACDMYFCDSSNTFDIIKDKATDANGCIVQTTYKIKENKNDGYTINLYLTKSSILVNGKLTANFISKDIKAIHEIMNNTNVNGIRINVKKMNHLLASQLQDIINNMNQNTKQADPAFVEEQTEKCLKCRRICRSGAVYCKNGHWVHYKCEKLSEAQILHLEDNKESTSTYSCQQCMITNSDQNCHFTLTNYPLQLDDELPHIHDIQHINSPTSAQQIMLEEQLTNCPSCDKSLDMSKISCTECNQQFHQRCIDSEMDICFACIGNNHQLASNANIAVSASSEPNIVSIHYSDEAQIPNTTAPMSTTRIHQDTVIPPKVISVNTSVDEHETSVKSINKEEQSHIKQRDLRQLELKLKKKEEQIKMKEAAINDEAKEKTRLLDRLHKAESRNLELELTIKTMNKRIELLENQSSNNGTINNNNSSTDDLILAVSDKVTRFVLRKVENELDKLDVTANHIDKDVRADNLDGLPTHTVLDESNDPNHCPRAQPVLKPVNAKGPPVFRNCLPPNLLSGRPMYLNAAPTGHFNAAPTGHFNAAPAGHFNAAPAGLFNAAPT</sequence>
<feature type="domain" description="Phorbol-ester/DAG-type" evidence="2">
    <location>
        <begin position="276"/>
        <end position="329"/>
    </location>
</feature>
<gene>
    <name evidence="3" type="ORF">MCOR_36743</name>
</gene>
<accession>A0A6J8D558</accession>
<protein>
    <submittedName>
        <fullName evidence="3">RAG2</fullName>
    </submittedName>
</protein>
<dbReference type="InterPro" id="IPR002219">
    <property type="entry name" value="PKC_DAG/PE"/>
</dbReference>
<keyword evidence="4" id="KW-1185">Reference proteome</keyword>
<dbReference type="SUPFAM" id="SSF57903">
    <property type="entry name" value="FYVE/PHD zinc finger"/>
    <property type="match status" value="1"/>
</dbReference>
<dbReference type="AlphaFoldDB" id="A0A6J8D558"/>
<reference evidence="3 4" key="1">
    <citation type="submission" date="2020-06" db="EMBL/GenBank/DDBJ databases">
        <authorList>
            <person name="Li R."/>
            <person name="Bekaert M."/>
        </authorList>
    </citation>
    <scope>NUCLEOTIDE SEQUENCE [LARGE SCALE GENOMIC DNA]</scope>
    <source>
        <strain evidence="4">wild</strain>
    </source>
</reference>
<dbReference type="InterPro" id="IPR011011">
    <property type="entry name" value="Znf_FYVE_PHD"/>
</dbReference>
<feature type="coiled-coil region" evidence="1">
    <location>
        <begin position="411"/>
        <end position="480"/>
    </location>
</feature>
<evidence type="ECO:0000313" key="4">
    <source>
        <dbReference type="Proteomes" id="UP000507470"/>
    </source>
</evidence>
<organism evidence="3 4">
    <name type="scientific">Mytilus coruscus</name>
    <name type="common">Sea mussel</name>
    <dbReference type="NCBI Taxonomy" id="42192"/>
    <lineage>
        <taxon>Eukaryota</taxon>
        <taxon>Metazoa</taxon>
        <taxon>Spiralia</taxon>
        <taxon>Lophotrochozoa</taxon>
        <taxon>Mollusca</taxon>
        <taxon>Bivalvia</taxon>
        <taxon>Autobranchia</taxon>
        <taxon>Pteriomorphia</taxon>
        <taxon>Mytilida</taxon>
        <taxon>Mytiloidea</taxon>
        <taxon>Mytilidae</taxon>
        <taxon>Mytilinae</taxon>
        <taxon>Mytilus</taxon>
    </lineage>
</organism>
<keyword evidence="1" id="KW-0175">Coiled coil</keyword>
<evidence type="ECO:0000256" key="1">
    <source>
        <dbReference type="SAM" id="Coils"/>
    </source>
</evidence>
<dbReference type="EMBL" id="CACVKT020006640">
    <property type="protein sequence ID" value="CAC5402801.1"/>
    <property type="molecule type" value="Genomic_DNA"/>
</dbReference>
<name>A0A6J8D558_MYTCO</name>
<dbReference type="Proteomes" id="UP000507470">
    <property type="component" value="Unassembled WGS sequence"/>
</dbReference>
<dbReference type="PROSITE" id="PS50081">
    <property type="entry name" value="ZF_DAG_PE_2"/>
    <property type="match status" value="1"/>
</dbReference>